<dbReference type="EMBL" id="KB007842">
    <property type="protein sequence ID" value="ELR23900.1"/>
    <property type="molecule type" value="Genomic_DNA"/>
</dbReference>
<reference evidence="4 5" key="1">
    <citation type="journal article" date="2013" name="Genome Biol.">
        <title>Genome of Acanthamoeba castellanii highlights extensive lateral gene transfer and early evolution of tyrosine kinase signaling.</title>
        <authorList>
            <person name="Clarke M."/>
            <person name="Lohan A.J."/>
            <person name="Liu B."/>
            <person name="Lagkouvardos I."/>
            <person name="Roy S."/>
            <person name="Zafar N."/>
            <person name="Bertelli C."/>
            <person name="Schilde C."/>
            <person name="Kianianmomeni A."/>
            <person name="Burglin T.R."/>
            <person name="Frech C."/>
            <person name="Turcotte B."/>
            <person name="Kopec K.O."/>
            <person name="Synnott J.M."/>
            <person name="Choo C."/>
            <person name="Paponov I."/>
            <person name="Finkler A."/>
            <person name="Soon Heng Tan C."/>
            <person name="Hutchins A.P."/>
            <person name="Weinmeier T."/>
            <person name="Rattei T."/>
            <person name="Chu J.S."/>
            <person name="Gimenez G."/>
            <person name="Irimia M."/>
            <person name="Rigden D.J."/>
            <person name="Fitzpatrick D.A."/>
            <person name="Lorenzo-Morales J."/>
            <person name="Bateman A."/>
            <person name="Chiu C.H."/>
            <person name="Tang P."/>
            <person name="Hegemann P."/>
            <person name="Fromm H."/>
            <person name="Raoult D."/>
            <person name="Greub G."/>
            <person name="Miranda-Saavedra D."/>
            <person name="Chen N."/>
            <person name="Nash P."/>
            <person name="Ginger M.L."/>
            <person name="Horn M."/>
            <person name="Schaap P."/>
            <person name="Caler L."/>
            <person name="Loftus B."/>
        </authorList>
    </citation>
    <scope>NUCLEOTIDE SEQUENCE [LARGE SCALE GENOMIC DNA]</scope>
    <source>
        <strain evidence="4 5">Neff</strain>
    </source>
</reference>
<dbReference type="InterPro" id="IPR006035">
    <property type="entry name" value="Ureohydrolase"/>
</dbReference>
<evidence type="ECO:0000313" key="4">
    <source>
        <dbReference type="EMBL" id="ELR23900.1"/>
    </source>
</evidence>
<dbReference type="AlphaFoldDB" id="L8HFF6"/>
<dbReference type="PROSITE" id="PS51409">
    <property type="entry name" value="ARGINASE_2"/>
    <property type="match status" value="1"/>
</dbReference>
<dbReference type="GO" id="GO:0033389">
    <property type="term" value="P:putrescine biosynthetic process from arginine, via agmatine"/>
    <property type="evidence" value="ECO:0007669"/>
    <property type="project" value="TreeGrafter"/>
</dbReference>
<dbReference type="RefSeq" id="XP_004353428.1">
    <property type="nucleotide sequence ID" value="XM_004353376.1"/>
</dbReference>
<sequence length="288" mass="30769">MSTAVNDDPRLGALVVPGEVGDIVVVGFPSDEGVKRNGGRPGGPEAARKHLMKVGPLVNPEFGIDLRGLKIVDAGDIAVPTLEEGHESLASTVGKIIGHGGIPFVIGGGNDQSYPNARGLLAHVPSGSMAAINIDAHFDVRPLKEGKVHSGSPFRLLIEDDRFQGEHFVEFASQGNQCSAVHAQYITEHKGKIVWLSDIKKRCEAIFVSFDIDSIKSSDCPGVSAPGAVGLTSEDALEICFVSGKNPKVRLVDLSEYNPLVEEYRTGRLVATMFYYFAMGVASRYAKP</sequence>
<dbReference type="KEGG" id="acan:ACA1_074670"/>
<dbReference type="GO" id="GO:0008783">
    <property type="term" value="F:agmatinase activity"/>
    <property type="evidence" value="ECO:0007669"/>
    <property type="project" value="TreeGrafter"/>
</dbReference>
<organism evidence="4 5">
    <name type="scientific">Acanthamoeba castellanii (strain ATCC 30010 / Neff)</name>
    <dbReference type="NCBI Taxonomy" id="1257118"/>
    <lineage>
        <taxon>Eukaryota</taxon>
        <taxon>Amoebozoa</taxon>
        <taxon>Discosea</taxon>
        <taxon>Longamoebia</taxon>
        <taxon>Centramoebida</taxon>
        <taxon>Acanthamoebidae</taxon>
        <taxon>Acanthamoeba</taxon>
    </lineage>
</organism>
<dbReference type="InterPro" id="IPR023696">
    <property type="entry name" value="Ureohydrolase_dom_sf"/>
</dbReference>
<keyword evidence="2" id="KW-0378">Hydrolase</keyword>
<dbReference type="PANTHER" id="PTHR11358">
    <property type="entry name" value="ARGINASE/AGMATINASE"/>
    <property type="match status" value="1"/>
</dbReference>
<keyword evidence="1" id="KW-0479">Metal-binding</keyword>
<dbReference type="OrthoDB" id="25260at2759"/>
<dbReference type="Pfam" id="PF00491">
    <property type="entry name" value="Arginase"/>
    <property type="match status" value="1"/>
</dbReference>
<dbReference type="SUPFAM" id="SSF52768">
    <property type="entry name" value="Arginase/deacetylase"/>
    <property type="match status" value="1"/>
</dbReference>
<dbReference type="Gene3D" id="3.40.800.10">
    <property type="entry name" value="Ureohydrolase domain"/>
    <property type="match status" value="1"/>
</dbReference>
<evidence type="ECO:0000256" key="1">
    <source>
        <dbReference type="ARBA" id="ARBA00022723"/>
    </source>
</evidence>
<dbReference type="STRING" id="1257118.L8HFF6"/>
<dbReference type="VEuPathDB" id="AmoebaDB:ACA1_074670"/>
<keyword evidence="5" id="KW-1185">Reference proteome</keyword>
<dbReference type="PIRSF" id="PIRSF036979">
    <property type="entry name" value="Arginase"/>
    <property type="match status" value="1"/>
</dbReference>
<protein>
    <submittedName>
        <fullName evidence="4">Arginase</fullName>
    </submittedName>
</protein>
<proteinExistence type="inferred from homology"/>
<dbReference type="CDD" id="cd09988">
    <property type="entry name" value="Formimidoylglutamase"/>
    <property type="match status" value="1"/>
</dbReference>
<name>L8HFF6_ACACF</name>
<dbReference type="GO" id="GO:0046872">
    <property type="term" value="F:metal ion binding"/>
    <property type="evidence" value="ECO:0007669"/>
    <property type="project" value="UniProtKB-KW"/>
</dbReference>
<dbReference type="OMA" id="WPFHYAC"/>
<evidence type="ECO:0000256" key="2">
    <source>
        <dbReference type="ARBA" id="ARBA00022801"/>
    </source>
</evidence>
<evidence type="ECO:0000313" key="5">
    <source>
        <dbReference type="Proteomes" id="UP000011083"/>
    </source>
</evidence>
<evidence type="ECO:0000256" key="3">
    <source>
        <dbReference type="PROSITE-ProRule" id="PRU00742"/>
    </source>
</evidence>
<accession>L8HFF6</accession>
<dbReference type="Proteomes" id="UP000011083">
    <property type="component" value="Unassembled WGS sequence"/>
</dbReference>
<dbReference type="GeneID" id="14924885"/>
<comment type="similarity">
    <text evidence="3">Belongs to the arginase family.</text>
</comment>
<dbReference type="PANTHER" id="PTHR11358:SF26">
    <property type="entry name" value="GUANIDINO ACID HYDROLASE, MITOCHONDRIAL"/>
    <property type="match status" value="1"/>
</dbReference>
<gene>
    <name evidence="4" type="ORF">ACA1_074670</name>
</gene>